<dbReference type="InterPro" id="IPR014001">
    <property type="entry name" value="Helicase_ATP-bd"/>
</dbReference>
<feature type="domain" description="Helicase C-terminal" evidence="8">
    <location>
        <begin position="557"/>
        <end position="720"/>
    </location>
</feature>
<dbReference type="PROSITE" id="PS51194">
    <property type="entry name" value="HELICASE_CTER"/>
    <property type="match status" value="1"/>
</dbReference>
<dbReference type="EMBL" id="WOYG01000001">
    <property type="protein sequence ID" value="NLV10692.1"/>
    <property type="molecule type" value="Genomic_DNA"/>
</dbReference>
<organism evidence="9 10">
    <name type="scientific">Halomicrobium mukohataei</name>
    <dbReference type="NCBI Taxonomy" id="57705"/>
    <lineage>
        <taxon>Archaea</taxon>
        <taxon>Methanobacteriati</taxon>
        <taxon>Methanobacteriota</taxon>
        <taxon>Stenosarchaea group</taxon>
        <taxon>Halobacteria</taxon>
        <taxon>Halobacteriales</taxon>
        <taxon>Haloarculaceae</taxon>
        <taxon>Halomicrobium</taxon>
    </lineage>
</organism>
<dbReference type="SUPFAM" id="SSF52540">
    <property type="entry name" value="P-loop containing nucleoside triphosphate hydrolases"/>
    <property type="match status" value="1"/>
</dbReference>
<dbReference type="GO" id="GO:0003677">
    <property type="term" value="F:DNA binding"/>
    <property type="evidence" value="ECO:0007669"/>
    <property type="project" value="InterPro"/>
</dbReference>
<name>A0A847TXE9_9EURY</name>
<dbReference type="Pfam" id="PF00271">
    <property type="entry name" value="Helicase_C"/>
    <property type="match status" value="1"/>
</dbReference>
<keyword evidence="1" id="KW-0547">Nucleotide-binding</keyword>
<evidence type="ECO:0000256" key="3">
    <source>
        <dbReference type="ARBA" id="ARBA00022806"/>
    </source>
</evidence>
<dbReference type="SMART" id="SM00490">
    <property type="entry name" value="HELICc"/>
    <property type="match status" value="1"/>
</dbReference>
<dbReference type="Gene3D" id="3.40.50.300">
    <property type="entry name" value="P-loop containing nucleotide triphosphate hydrolases"/>
    <property type="match status" value="2"/>
</dbReference>
<dbReference type="GO" id="GO:0005524">
    <property type="term" value="F:ATP binding"/>
    <property type="evidence" value="ECO:0007669"/>
    <property type="project" value="UniProtKB-KW"/>
</dbReference>
<evidence type="ECO:0000256" key="2">
    <source>
        <dbReference type="ARBA" id="ARBA00022801"/>
    </source>
</evidence>
<evidence type="ECO:0000259" key="8">
    <source>
        <dbReference type="PROSITE" id="PS51194"/>
    </source>
</evidence>
<sequence length="736" mass="83421">MHSWLRQDNLLQIPPLKVHAMTTPAGQDASSKGLASPTFKDEYRTGDDPLEEFYIPALRNATRYDRAAGYFDSKSLQYAAQGIAGFIANGGTMRLITSPRLSADDIATLRDAETSDEETQILVEKLEESLFEGDYLELVNTDRFQCLAWMIEQGFLEIRIAYMDAGNQANPFRHYHEKLGVLKDDHGQRVAFSGSINETAAGWTENYESFDVFRSWAPGEASRVDNKERAFETLWNNNDEMVTVCPLPDAIEQGFEERSPGTIDGKPALEMFFSEEGSDGSPGSKQTDDIELWEHQTEAIQWWRNYDYSGLFAMATGSGKTLTALRAARLQADVRLTVVVVPSKVLLNQWKGEIRDVFGDDIDLLECSGETDWRSEITSMVDPFRVGSLDTIHDLPRSVVVTTLHTASSESFRNYLKHIPPERLQLIVDEVHRAGAPSFQSVFDIEAGRRIGLSATPDRQWDEKGTNAILSYFGGHDPFSFTTQEAIENGYLTEYEYHPIICELTPYEFEDYAELSAEIEKLSAQIRSNENVDESVMDRRDHLLRERADIKKTAENKPDQFEAFLDTEHPTPGLVFCEDTEQIETLEDRLRDRDTVEYGVYTSTREDEQADAFYRFEHDVIDYLLAIKCLDEGVDVPDCSTALIIASSRNEREFIQRRGRVLRQTDAVDRAQIYDILVLPGLGAPPDDDRARTLVKQEIERAKVLMEAAENRAAVERALAEELDTYGESFKHLAYI</sequence>
<dbReference type="Proteomes" id="UP000608662">
    <property type="component" value="Unassembled WGS sequence"/>
</dbReference>
<feature type="region of interest" description="Disordered" evidence="6">
    <location>
        <begin position="23"/>
        <end position="43"/>
    </location>
</feature>
<protein>
    <submittedName>
        <fullName evidence="9">DEAD/DEAH box helicase</fullName>
    </submittedName>
</protein>
<gene>
    <name evidence="9" type="ORF">GOC74_12230</name>
</gene>
<dbReference type="SMART" id="SM00487">
    <property type="entry name" value="DEXDc"/>
    <property type="match status" value="1"/>
</dbReference>
<dbReference type="CDD" id="cd09179">
    <property type="entry name" value="PLDc_N_DEXD_a"/>
    <property type="match status" value="1"/>
</dbReference>
<dbReference type="CDD" id="cd17926">
    <property type="entry name" value="DEXHc_RE"/>
    <property type="match status" value="1"/>
</dbReference>
<dbReference type="Gene3D" id="3.30.870.10">
    <property type="entry name" value="Endonuclease Chain A"/>
    <property type="match status" value="1"/>
</dbReference>
<dbReference type="PROSITE" id="PS51192">
    <property type="entry name" value="HELICASE_ATP_BIND_1"/>
    <property type="match status" value="1"/>
</dbReference>
<evidence type="ECO:0000256" key="4">
    <source>
        <dbReference type="ARBA" id="ARBA00022840"/>
    </source>
</evidence>
<keyword evidence="2" id="KW-0378">Hydrolase</keyword>
<evidence type="ECO:0000256" key="5">
    <source>
        <dbReference type="SAM" id="Coils"/>
    </source>
</evidence>
<dbReference type="InterPro" id="IPR027417">
    <property type="entry name" value="P-loop_NTPase"/>
</dbReference>
<dbReference type="PANTHER" id="PTHR11274:SF0">
    <property type="entry name" value="GENERAL TRANSCRIPTION AND DNA REPAIR FACTOR IIH HELICASE SUBUNIT XPB"/>
    <property type="match status" value="1"/>
</dbReference>
<proteinExistence type="predicted"/>
<keyword evidence="4" id="KW-0067">ATP-binding</keyword>
<keyword evidence="5" id="KW-0175">Coiled coil</keyword>
<dbReference type="AlphaFoldDB" id="A0A847TXE9"/>
<evidence type="ECO:0000256" key="1">
    <source>
        <dbReference type="ARBA" id="ARBA00022741"/>
    </source>
</evidence>
<evidence type="ECO:0000313" key="9">
    <source>
        <dbReference type="EMBL" id="NLV10692.1"/>
    </source>
</evidence>
<evidence type="ECO:0000313" key="10">
    <source>
        <dbReference type="Proteomes" id="UP000608662"/>
    </source>
</evidence>
<dbReference type="Pfam" id="PF04851">
    <property type="entry name" value="ResIII"/>
    <property type="match status" value="1"/>
</dbReference>
<reference evidence="9" key="1">
    <citation type="submission" date="2019-12" db="EMBL/GenBank/DDBJ databases">
        <title>Whole-genome sequence of Halomicrobium mukohataei pws1.</title>
        <authorList>
            <person name="Verma D.K."/>
            <person name="Gopal K."/>
            <person name="Prasad E.S."/>
        </authorList>
    </citation>
    <scope>NUCLEOTIDE SEQUENCE</scope>
    <source>
        <strain evidence="9">Pws1</strain>
    </source>
</reference>
<dbReference type="PANTHER" id="PTHR11274">
    <property type="entry name" value="RAD25/XP-B DNA REPAIR HELICASE"/>
    <property type="match status" value="1"/>
</dbReference>
<evidence type="ECO:0000256" key="6">
    <source>
        <dbReference type="SAM" id="MobiDB-lite"/>
    </source>
</evidence>
<dbReference type="GO" id="GO:0016787">
    <property type="term" value="F:hydrolase activity"/>
    <property type="evidence" value="ECO:0007669"/>
    <property type="project" value="UniProtKB-KW"/>
</dbReference>
<accession>A0A847TXE9</accession>
<comment type="caution">
    <text evidence="9">The sequence shown here is derived from an EMBL/GenBank/DDBJ whole genome shotgun (WGS) entry which is preliminary data.</text>
</comment>
<feature type="coiled-coil region" evidence="5">
    <location>
        <begin position="692"/>
        <end position="719"/>
    </location>
</feature>
<dbReference type="GO" id="GO:0004386">
    <property type="term" value="F:helicase activity"/>
    <property type="evidence" value="ECO:0007669"/>
    <property type="project" value="UniProtKB-KW"/>
</dbReference>
<keyword evidence="3 9" id="KW-0347">Helicase</keyword>
<feature type="domain" description="Helicase ATP-binding" evidence="7">
    <location>
        <begin position="309"/>
        <end position="475"/>
    </location>
</feature>
<dbReference type="InterPro" id="IPR001650">
    <property type="entry name" value="Helicase_C-like"/>
</dbReference>
<dbReference type="GO" id="GO:0140097">
    <property type="term" value="F:catalytic activity, acting on DNA"/>
    <property type="evidence" value="ECO:0007669"/>
    <property type="project" value="UniProtKB-ARBA"/>
</dbReference>
<dbReference type="InterPro" id="IPR006935">
    <property type="entry name" value="Helicase/UvrB_N"/>
</dbReference>
<evidence type="ECO:0000259" key="7">
    <source>
        <dbReference type="PROSITE" id="PS51192"/>
    </source>
</evidence>
<dbReference type="InterPro" id="IPR050615">
    <property type="entry name" value="ATP-dep_DNA_Helicase"/>
</dbReference>